<name>A0ABW5R5K2_9BACL</name>
<comment type="function">
    <text evidence="5">Modulates RecA activity.</text>
</comment>
<evidence type="ECO:0000313" key="9">
    <source>
        <dbReference type="EMBL" id="MFD2670026.1"/>
    </source>
</evidence>
<feature type="domain" description="RecX first three-helical" evidence="8">
    <location>
        <begin position="67"/>
        <end position="104"/>
    </location>
</feature>
<dbReference type="Gene3D" id="1.10.10.10">
    <property type="entry name" value="Winged helix-like DNA-binding domain superfamily/Winged helix DNA-binding domain"/>
    <property type="match status" value="3"/>
</dbReference>
<dbReference type="Pfam" id="PF21982">
    <property type="entry name" value="RecX_HTH1"/>
    <property type="match status" value="1"/>
</dbReference>
<evidence type="ECO:0000259" key="7">
    <source>
        <dbReference type="Pfam" id="PF21981"/>
    </source>
</evidence>
<keyword evidence="10" id="KW-1185">Reference proteome</keyword>
<dbReference type="RefSeq" id="WP_379927375.1">
    <property type="nucleotide sequence ID" value="NZ_JBHUMM010000001.1"/>
</dbReference>
<dbReference type="InterPro" id="IPR036388">
    <property type="entry name" value="WH-like_DNA-bd_sf"/>
</dbReference>
<dbReference type="InterPro" id="IPR053925">
    <property type="entry name" value="RecX_HTH_3rd"/>
</dbReference>
<evidence type="ECO:0000259" key="6">
    <source>
        <dbReference type="Pfam" id="PF02631"/>
    </source>
</evidence>
<evidence type="ECO:0000313" key="10">
    <source>
        <dbReference type="Proteomes" id="UP001597497"/>
    </source>
</evidence>
<comment type="subcellular location">
    <subcellularLocation>
        <location evidence="1 5">Cytoplasm</location>
    </subcellularLocation>
</comment>
<dbReference type="InterPro" id="IPR053924">
    <property type="entry name" value="RecX_HTH_2nd"/>
</dbReference>
<comment type="similarity">
    <text evidence="2 5">Belongs to the RecX family.</text>
</comment>
<dbReference type="PANTHER" id="PTHR33602:SF1">
    <property type="entry name" value="REGULATORY PROTEIN RECX FAMILY PROTEIN"/>
    <property type="match status" value="1"/>
</dbReference>
<dbReference type="PANTHER" id="PTHR33602">
    <property type="entry name" value="REGULATORY PROTEIN RECX FAMILY PROTEIN"/>
    <property type="match status" value="1"/>
</dbReference>
<evidence type="ECO:0000259" key="8">
    <source>
        <dbReference type="Pfam" id="PF21982"/>
    </source>
</evidence>
<dbReference type="InterPro" id="IPR053926">
    <property type="entry name" value="RecX_HTH_1st"/>
</dbReference>
<dbReference type="Pfam" id="PF02631">
    <property type="entry name" value="RecX_HTH2"/>
    <property type="match status" value="1"/>
</dbReference>
<gene>
    <name evidence="5" type="primary">recX</name>
    <name evidence="9" type="ORF">ACFSUC_00215</name>
</gene>
<dbReference type="EMBL" id="JBHUMM010000001">
    <property type="protein sequence ID" value="MFD2670026.1"/>
    <property type="molecule type" value="Genomic_DNA"/>
</dbReference>
<feature type="domain" description="RecX second three-helical" evidence="6">
    <location>
        <begin position="113"/>
        <end position="154"/>
    </location>
</feature>
<dbReference type="Proteomes" id="UP001597497">
    <property type="component" value="Unassembled WGS sequence"/>
</dbReference>
<dbReference type="Pfam" id="PF21981">
    <property type="entry name" value="RecX_HTH3"/>
    <property type="match status" value="1"/>
</dbReference>
<comment type="caution">
    <text evidence="9">The sequence shown here is derived from an EMBL/GenBank/DDBJ whole genome shotgun (WGS) entry which is preliminary data.</text>
</comment>
<reference evidence="10" key="1">
    <citation type="journal article" date="2019" name="Int. J. Syst. Evol. Microbiol.">
        <title>The Global Catalogue of Microorganisms (GCM) 10K type strain sequencing project: providing services to taxonomists for standard genome sequencing and annotation.</title>
        <authorList>
            <consortium name="The Broad Institute Genomics Platform"/>
            <consortium name="The Broad Institute Genome Sequencing Center for Infectious Disease"/>
            <person name="Wu L."/>
            <person name="Ma J."/>
        </authorList>
    </citation>
    <scope>NUCLEOTIDE SEQUENCE [LARGE SCALE GENOMIC DNA]</scope>
    <source>
        <strain evidence="10">KCTC 33676</strain>
    </source>
</reference>
<evidence type="ECO:0000256" key="2">
    <source>
        <dbReference type="ARBA" id="ARBA00009695"/>
    </source>
</evidence>
<sequence>MNDNLTGVISGIEPHQKNKHRYHIYIRGQYAFSVHEDIVVKYRLVQGREVDQTLYQLLCVEEERHLAYAKAVRFLGHRRRTEYEMRQKLENDGIERAHIEHAVKTLRQQGYLDDAQFARQFASDKLRLQKKGAKWIEYALKRKGIAEEMIQSAMNELPRNEEMEAAYKLAQKKWKQLDGKPLPERKQKTMGYVMRRGFPSSVTREVIDKLMTDEDHEER</sequence>
<evidence type="ECO:0000256" key="5">
    <source>
        <dbReference type="HAMAP-Rule" id="MF_01114"/>
    </source>
</evidence>
<evidence type="ECO:0000256" key="4">
    <source>
        <dbReference type="ARBA" id="ARBA00022490"/>
    </source>
</evidence>
<dbReference type="HAMAP" id="MF_01114">
    <property type="entry name" value="RecX"/>
    <property type="match status" value="1"/>
</dbReference>
<proteinExistence type="inferred from homology"/>
<organism evidence="9 10">
    <name type="scientific">Marinicrinis sediminis</name>
    <dbReference type="NCBI Taxonomy" id="1652465"/>
    <lineage>
        <taxon>Bacteria</taxon>
        <taxon>Bacillati</taxon>
        <taxon>Bacillota</taxon>
        <taxon>Bacilli</taxon>
        <taxon>Bacillales</taxon>
        <taxon>Paenibacillaceae</taxon>
    </lineage>
</organism>
<evidence type="ECO:0000256" key="1">
    <source>
        <dbReference type="ARBA" id="ARBA00004496"/>
    </source>
</evidence>
<keyword evidence="4 5" id="KW-0963">Cytoplasm</keyword>
<protein>
    <recommendedName>
        <fullName evidence="3 5">Regulatory protein RecX</fullName>
    </recommendedName>
</protein>
<dbReference type="InterPro" id="IPR003783">
    <property type="entry name" value="Regulatory_RecX"/>
</dbReference>
<accession>A0ABW5R5K2</accession>
<feature type="domain" description="RecX third three-helical" evidence="7">
    <location>
        <begin position="161"/>
        <end position="207"/>
    </location>
</feature>
<evidence type="ECO:0000256" key="3">
    <source>
        <dbReference type="ARBA" id="ARBA00018111"/>
    </source>
</evidence>